<dbReference type="SUPFAM" id="SSF48498">
    <property type="entry name" value="Tetracyclin repressor-like, C-terminal domain"/>
    <property type="match status" value="1"/>
</dbReference>
<accession>A0A7Z8K3P2</accession>
<dbReference type="GO" id="GO:0045892">
    <property type="term" value="P:negative regulation of DNA-templated transcription"/>
    <property type="evidence" value="ECO:0007669"/>
    <property type="project" value="InterPro"/>
</dbReference>
<evidence type="ECO:0000313" key="7">
    <source>
        <dbReference type="Proteomes" id="UP000308121"/>
    </source>
</evidence>
<keyword evidence="1" id="KW-0805">Transcription regulation</keyword>
<dbReference type="OrthoDB" id="329481at2"/>
<dbReference type="InterPro" id="IPR009057">
    <property type="entry name" value="Homeodomain-like_sf"/>
</dbReference>
<dbReference type="RefSeq" id="WP_154727879.1">
    <property type="nucleotide sequence ID" value="NZ_SZYE01000003.1"/>
</dbReference>
<dbReference type="PROSITE" id="PS50977">
    <property type="entry name" value="HTH_TETR_2"/>
    <property type="match status" value="1"/>
</dbReference>
<organism evidence="6 7">
    <name type="scientific">Cellulomonas hominis</name>
    <dbReference type="NCBI Taxonomy" id="156981"/>
    <lineage>
        <taxon>Bacteria</taxon>
        <taxon>Bacillati</taxon>
        <taxon>Actinomycetota</taxon>
        <taxon>Actinomycetes</taxon>
        <taxon>Micrococcales</taxon>
        <taxon>Cellulomonadaceae</taxon>
        <taxon>Cellulomonas</taxon>
    </lineage>
</organism>
<evidence type="ECO:0000313" key="6">
    <source>
        <dbReference type="EMBL" id="TKR27334.1"/>
    </source>
</evidence>
<comment type="caution">
    <text evidence="6">The sequence shown here is derived from an EMBL/GenBank/DDBJ whole genome shotgun (WGS) entry which is preliminary data.</text>
</comment>
<dbReference type="Pfam" id="PF02909">
    <property type="entry name" value="TetR_C_1"/>
    <property type="match status" value="1"/>
</dbReference>
<feature type="DNA-binding region" description="H-T-H motif" evidence="4">
    <location>
        <begin position="38"/>
        <end position="57"/>
    </location>
</feature>
<dbReference type="GO" id="GO:0000976">
    <property type="term" value="F:transcription cis-regulatory region binding"/>
    <property type="evidence" value="ECO:0007669"/>
    <property type="project" value="TreeGrafter"/>
</dbReference>
<dbReference type="AlphaFoldDB" id="A0A7Z8K3P2"/>
<feature type="domain" description="HTH tetR-type" evidence="5">
    <location>
        <begin position="15"/>
        <end position="75"/>
    </location>
</feature>
<protein>
    <submittedName>
        <fullName evidence="6">TetR/AcrR family transcriptional regulator</fullName>
    </submittedName>
</protein>
<evidence type="ECO:0000256" key="1">
    <source>
        <dbReference type="ARBA" id="ARBA00023015"/>
    </source>
</evidence>
<dbReference type="InterPro" id="IPR004111">
    <property type="entry name" value="Repressor_TetR_C"/>
</dbReference>
<proteinExistence type="predicted"/>
<dbReference type="SUPFAM" id="SSF46689">
    <property type="entry name" value="Homeodomain-like"/>
    <property type="match status" value="1"/>
</dbReference>
<dbReference type="InterPro" id="IPR050109">
    <property type="entry name" value="HTH-type_TetR-like_transc_reg"/>
</dbReference>
<keyword evidence="2 4" id="KW-0238">DNA-binding</keyword>
<dbReference type="GO" id="GO:0003700">
    <property type="term" value="F:DNA-binding transcription factor activity"/>
    <property type="evidence" value="ECO:0007669"/>
    <property type="project" value="TreeGrafter"/>
</dbReference>
<dbReference type="Proteomes" id="UP000308121">
    <property type="component" value="Unassembled WGS sequence"/>
</dbReference>
<dbReference type="PANTHER" id="PTHR30055">
    <property type="entry name" value="HTH-TYPE TRANSCRIPTIONAL REGULATOR RUTR"/>
    <property type="match status" value="1"/>
</dbReference>
<evidence type="ECO:0000256" key="4">
    <source>
        <dbReference type="PROSITE-ProRule" id="PRU00335"/>
    </source>
</evidence>
<sequence length="229" mass="24039">MASVRSRRERPAKPALSRDWIVAETIEIMRTEGLEKATMRRVAQALDTGPASLYVYVANTAELHAAVLDELIASLEPGEGDWRARLEGLLGSYADVLYAYPGLARSALLLRPTGPHAVRLYDTILGLLLEGGIGASRAAWGVDLLLQYVTASAAEHSTPGPEAVPESAEGQLHALTVALRSADPEDAPHVAAHADAVVSGTPAERTSWAIAALVAGIAASPDPRGGDEP</sequence>
<evidence type="ECO:0000256" key="2">
    <source>
        <dbReference type="ARBA" id="ARBA00023125"/>
    </source>
</evidence>
<dbReference type="Gene3D" id="1.10.357.10">
    <property type="entry name" value="Tetracycline Repressor, domain 2"/>
    <property type="match status" value="1"/>
</dbReference>
<name>A0A7Z8K3P2_9CELL</name>
<evidence type="ECO:0000259" key="5">
    <source>
        <dbReference type="PROSITE" id="PS50977"/>
    </source>
</evidence>
<reference evidence="6 7" key="1">
    <citation type="submission" date="2019-05" db="EMBL/GenBank/DDBJ databases">
        <title>Genome sequence of Cellulomonas hominis strain CS1.</title>
        <authorList>
            <person name="Belmont J."/>
            <person name="Maclea K.S."/>
        </authorList>
    </citation>
    <scope>NUCLEOTIDE SEQUENCE [LARGE SCALE GENOMIC DNA]</scope>
    <source>
        <strain evidence="6 7">CS1</strain>
    </source>
</reference>
<dbReference type="InterPro" id="IPR036271">
    <property type="entry name" value="Tet_transcr_reg_TetR-rel_C_sf"/>
</dbReference>
<gene>
    <name evidence="6" type="ORF">FA014_01140</name>
</gene>
<dbReference type="EMBL" id="SZYE01000003">
    <property type="protein sequence ID" value="TKR27334.1"/>
    <property type="molecule type" value="Genomic_DNA"/>
</dbReference>
<evidence type="ECO:0000256" key="3">
    <source>
        <dbReference type="ARBA" id="ARBA00023163"/>
    </source>
</evidence>
<keyword evidence="3" id="KW-0804">Transcription</keyword>
<dbReference type="PANTHER" id="PTHR30055:SF151">
    <property type="entry name" value="TRANSCRIPTIONAL REGULATORY PROTEIN"/>
    <property type="match status" value="1"/>
</dbReference>
<dbReference type="InterPro" id="IPR001647">
    <property type="entry name" value="HTH_TetR"/>
</dbReference>